<name>A0A1X7HDB8_9BACL</name>
<dbReference type="Proteomes" id="UP000192940">
    <property type="component" value="Chromosome I"/>
</dbReference>
<keyword evidence="2" id="KW-1185">Reference proteome</keyword>
<proteinExistence type="predicted"/>
<evidence type="ECO:0000313" key="1">
    <source>
        <dbReference type="EMBL" id="SMF83427.1"/>
    </source>
</evidence>
<protein>
    <submittedName>
        <fullName evidence="1">Uncharacterized protein</fullName>
    </submittedName>
</protein>
<dbReference type="AlphaFoldDB" id="A0A1X7HDB8"/>
<reference evidence="1 2" key="1">
    <citation type="submission" date="2017-04" db="EMBL/GenBank/DDBJ databases">
        <authorList>
            <person name="Afonso C.L."/>
            <person name="Miller P.J."/>
            <person name="Scott M.A."/>
            <person name="Spackman E."/>
            <person name="Goraichik I."/>
            <person name="Dimitrov K.M."/>
            <person name="Suarez D.L."/>
            <person name="Swayne D.E."/>
        </authorList>
    </citation>
    <scope>NUCLEOTIDE SEQUENCE [LARGE SCALE GENOMIC DNA]</scope>
    <source>
        <strain evidence="1 2">N3/975</strain>
    </source>
</reference>
<gene>
    <name evidence="1" type="ORF">SAMN05661091_2378</name>
</gene>
<dbReference type="STRING" id="1313296.SAMN05661091_2378"/>
<sequence>MYQDKADADFSNEVLLSLHSDEQWRRRKRELISWTSSPKVRKGEKKTRLFNGVYVDSEIYPALSRLNRLGIQTEFSCAGVSPLDEPVDHSLYAYITLMAGSTSDKFAATVVNVMKHRVLVTFEPTWGRYDVSSFFIGHNRSFCLLIDHCAALMEENDSDV</sequence>
<evidence type="ECO:0000313" key="2">
    <source>
        <dbReference type="Proteomes" id="UP000192940"/>
    </source>
</evidence>
<organism evidence="1 2">
    <name type="scientific">Paenibacillus uliginis N3/975</name>
    <dbReference type="NCBI Taxonomy" id="1313296"/>
    <lineage>
        <taxon>Bacteria</taxon>
        <taxon>Bacillati</taxon>
        <taxon>Bacillota</taxon>
        <taxon>Bacilli</taxon>
        <taxon>Bacillales</taxon>
        <taxon>Paenibacillaceae</taxon>
        <taxon>Paenibacillus</taxon>
    </lineage>
</organism>
<dbReference type="EMBL" id="LT840184">
    <property type="protein sequence ID" value="SMF83427.1"/>
    <property type="molecule type" value="Genomic_DNA"/>
</dbReference>
<accession>A0A1X7HDB8</accession>
<dbReference type="RefSeq" id="WP_208919356.1">
    <property type="nucleotide sequence ID" value="NZ_LT840184.1"/>
</dbReference>